<dbReference type="PROSITE" id="PS51510">
    <property type="entry name" value="PHOSPHAGEN_KINASE_C"/>
    <property type="match status" value="1"/>
</dbReference>
<accession>A0A2U3AM96</accession>
<comment type="catalytic activity">
    <reaction evidence="5">
        <text>L-arginyl-[protein] + ATP = N(omega)-phospho-L-arginyl-[protein] + ADP + H(+)</text>
        <dbReference type="Rhea" id="RHEA:43384"/>
        <dbReference type="Rhea" id="RHEA-COMP:10532"/>
        <dbReference type="Rhea" id="RHEA-COMP:10533"/>
        <dbReference type="ChEBI" id="CHEBI:15378"/>
        <dbReference type="ChEBI" id="CHEBI:29965"/>
        <dbReference type="ChEBI" id="CHEBI:30616"/>
        <dbReference type="ChEBI" id="CHEBI:83226"/>
        <dbReference type="ChEBI" id="CHEBI:456216"/>
        <dbReference type="EC" id="2.7.14.1"/>
    </reaction>
</comment>
<dbReference type="PROSITE" id="PS00112">
    <property type="entry name" value="PHOSPHAGEN_KINASE"/>
    <property type="match status" value="1"/>
</dbReference>
<dbReference type="InterPro" id="IPR022415">
    <property type="entry name" value="ATP-guanido_PTrfase_AS"/>
</dbReference>
<keyword evidence="2 5" id="KW-0547">Nucleotide-binding</keyword>
<comment type="caution">
    <text evidence="9">The sequence shown here is derived from an EMBL/GenBank/DDBJ whole genome shotgun (WGS) entry which is preliminary data.</text>
</comment>
<dbReference type="InterPro" id="IPR022414">
    <property type="entry name" value="ATP-guanido_PTrfase_cat"/>
</dbReference>
<dbReference type="InterPro" id="IPR000749">
    <property type="entry name" value="ATP-guanido_PTrfase"/>
</dbReference>
<protein>
    <recommendedName>
        <fullName evidence="5">Protein-arginine kinase</fullName>
        <ecNumber evidence="5">2.7.14.1</ecNumber>
    </recommendedName>
</protein>
<comment type="function">
    <text evidence="5">Catalyzes the specific phosphorylation of arginine residues in proteins.</text>
</comment>
<dbReference type="GO" id="GO:1990424">
    <property type="term" value="F:protein arginine kinase activity"/>
    <property type="evidence" value="ECO:0007669"/>
    <property type="project" value="UniProtKB-EC"/>
</dbReference>
<dbReference type="GO" id="GO:0005524">
    <property type="term" value="F:ATP binding"/>
    <property type="evidence" value="ECO:0007669"/>
    <property type="project" value="UniProtKB-UniRule"/>
</dbReference>
<feature type="short sequence motif" description="RDXXRA motif of the pArg binding pocket involved in allosteric regulation" evidence="5">
    <location>
        <begin position="337"/>
        <end position="342"/>
    </location>
</feature>
<dbReference type="Proteomes" id="UP000245938">
    <property type="component" value="Unassembled WGS sequence"/>
</dbReference>
<evidence type="ECO:0000256" key="2">
    <source>
        <dbReference type="ARBA" id="ARBA00022741"/>
    </source>
</evidence>
<sequence>MNFEHFLKDDSAAWMSGDQQHGDIVMSTRIRLARNLDGHRFPRAFSEETAMAIDRQVSGVLLDAEQLAIHFSHFDLTTKSALQKQMLVEKHLISPQLAKKETVGSVLLADDESISIMINEEDHIRIQCLEAGLQLEKALAKANVIDDYIEASIDYAFDEKYGYITCCPTNVGTGLRASVMMHLPALTMTNQMRQLISMMPRLGLVVRGLYGEGTEAIGNYYQISNQVTLGKTEEEIIHDLTVIVEQIVLRETAARKAMLEHASIAVSDKLHRAMGTLQHARILTTEEAAVCLSNVRLGIDLGIINSIPNEVLNKCMLAMQQGFLQQYAGTTLKPNERDVYRATLIRDMILDGINHHNGEKGEDSYDV</sequence>
<feature type="binding site" evidence="5 6">
    <location>
        <position position="91"/>
    </location>
    <ligand>
        <name>ATP</name>
        <dbReference type="ChEBI" id="CHEBI:30616"/>
    </ligand>
</feature>
<dbReference type="AlphaFoldDB" id="A0A2U3AM96"/>
<dbReference type="HAMAP" id="MF_00602">
    <property type="entry name" value="Prot_Arg_kinase"/>
    <property type="match status" value="1"/>
</dbReference>
<comment type="similarity">
    <text evidence="5 6 7">Belongs to the ATP:guanido phosphotransferase family.</text>
</comment>
<evidence type="ECO:0000256" key="3">
    <source>
        <dbReference type="ARBA" id="ARBA00022777"/>
    </source>
</evidence>
<evidence type="ECO:0000256" key="6">
    <source>
        <dbReference type="PROSITE-ProRule" id="PRU00843"/>
    </source>
</evidence>
<dbReference type="Gene3D" id="3.30.590.10">
    <property type="entry name" value="Glutamine synthetase/guanido kinase, catalytic domain"/>
    <property type="match status" value="1"/>
</dbReference>
<keyword evidence="10" id="KW-1185">Reference proteome</keyword>
<dbReference type="SUPFAM" id="SSF55931">
    <property type="entry name" value="Glutamine synthetase/guanido kinase"/>
    <property type="match status" value="1"/>
</dbReference>
<keyword evidence="1 5" id="KW-0808">Transferase</keyword>
<evidence type="ECO:0000313" key="9">
    <source>
        <dbReference type="EMBL" id="PWI25653.1"/>
    </source>
</evidence>
<dbReference type="GO" id="GO:0046314">
    <property type="term" value="P:phosphocreatine biosynthetic process"/>
    <property type="evidence" value="ECO:0007669"/>
    <property type="project" value="InterPro"/>
</dbReference>
<evidence type="ECO:0000256" key="7">
    <source>
        <dbReference type="RuleBase" id="RU000505"/>
    </source>
</evidence>
<dbReference type="InterPro" id="IPR014746">
    <property type="entry name" value="Gln_synth/guanido_kin_cat_dom"/>
</dbReference>
<organism evidence="9 10">
    <name type="scientific">Kurthia sibirica</name>
    <dbReference type="NCBI Taxonomy" id="202750"/>
    <lineage>
        <taxon>Bacteria</taxon>
        <taxon>Bacillati</taxon>
        <taxon>Bacillota</taxon>
        <taxon>Bacilli</taxon>
        <taxon>Bacillales</taxon>
        <taxon>Caryophanaceae</taxon>
        <taxon>Kurthia</taxon>
    </lineage>
</organism>
<evidence type="ECO:0000256" key="4">
    <source>
        <dbReference type="ARBA" id="ARBA00022840"/>
    </source>
</evidence>
<feature type="domain" description="Phosphagen kinase C-terminal" evidence="8">
    <location>
        <begin position="24"/>
        <end position="254"/>
    </location>
</feature>
<dbReference type="PANTHER" id="PTHR11547">
    <property type="entry name" value="ARGININE OR CREATINE KINASE"/>
    <property type="match status" value="1"/>
</dbReference>
<dbReference type="EMBL" id="QFVR01000007">
    <property type="protein sequence ID" value="PWI25653.1"/>
    <property type="molecule type" value="Genomic_DNA"/>
</dbReference>
<comment type="activity regulation">
    <text evidence="5">Appears to be allosterically activated by the binding of pArg-containing polypeptides to the pArg-binding pocket localized in the C-terminal domain of McsB.</text>
</comment>
<feature type="binding site" evidence="5 6">
    <location>
        <begin position="176"/>
        <end position="180"/>
    </location>
    <ligand>
        <name>ATP</name>
        <dbReference type="ChEBI" id="CHEBI:30616"/>
    </ligand>
</feature>
<dbReference type="GO" id="GO:0004111">
    <property type="term" value="F:creatine kinase activity"/>
    <property type="evidence" value="ECO:0007669"/>
    <property type="project" value="InterPro"/>
</dbReference>
<feature type="binding site" evidence="5 6">
    <location>
        <begin position="27"/>
        <end position="31"/>
    </location>
    <ligand>
        <name>ATP</name>
        <dbReference type="ChEBI" id="CHEBI:30616"/>
    </ligand>
</feature>
<keyword evidence="5" id="KW-0021">Allosteric enzyme</keyword>
<proteinExistence type="inferred from homology"/>
<dbReference type="Pfam" id="PF00217">
    <property type="entry name" value="ATP-gua_Ptrans"/>
    <property type="match status" value="1"/>
</dbReference>
<dbReference type="InterPro" id="IPR023660">
    <property type="entry name" value="Arg_Kinase"/>
</dbReference>
<evidence type="ECO:0000256" key="1">
    <source>
        <dbReference type="ARBA" id="ARBA00022679"/>
    </source>
</evidence>
<dbReference type="CDD" id="cd07930">
    <property type="entry name" value="bacterial_phosphagen_kinase"/>
    <property type="match status" value="1"/>
</dbReference>
<evidence type="ECO:0000313" key="10">
    <source>
        <dbReference type="Proteomes" id="UP000245938"/>
    </source>
</evidence>
<dbReference type="NCBIfam" id="NF002194">
    <property type="entry name" value="PRK01059.1-4"/>
    <property type="match status" value="1"/>
</dbReference>
<evidence type="ECO:0000259" key="8">
    <source>
        <dbReference type="PROSITE" id="PS51510"/>
    </source>
</evidence>
<feature type="binding site" evidence="5 6">
    <location>
        <position position="125"/>
    </location>
    <ligand>
        <name>ATP</name>
        <dbReference type="ChEBI" id="CHEBI:30616"/>
    </ligand>
</feature>
<reference evidence="9 10" key="1">
    <citation type="submission" date="2018-05" db="EMBL/GenBank/DDBJ databases">
        <title>Kurthia sibirica genome sequence.</title>
        <authorList>
            <person name="Maclea K.S."/>
            <person name="Goen A.E."/>
        </authorList>
    </citation>
    <scope>NUCLEOTIDE SEQUENCE [LARGE SCALE GENOMIC DNA]</scope>
    <source>
        <strain evidence="9 10">ATCC 49154</strain>
    </source>
</reference>
<name>A0A2U3AM96_9BACL</name>
<dbReference type="EC" id="2.7.14.1" evidence="5"/>
<dbReference type="OrthoDB" id="9791353at2"/>
<dbReference type="GO" id="GO:0005615">
    <property type="term" value="C:extracellular space"/>
    <property type="evidence" value="ECO:0007669"/>
    <property type="project" value="TreeGrafter"/>
</dbReference>
<feature type="binding site" evidence="5 6">
    <location>
        <begin position="207"/>
        <end position="212"/>
    </location>
    <ligand>
        <name>ATP</name>
        <dbReference type="ChEBI" id="CHEBI:30616"/>
    </ligand>
</feature>
<gene>
    <name evidence="5" type="primary">mcsB</name>
    <name evidence="9" type="ORF">DEX24_07025</name>
</gene>
<keyword evidence="3 5" id="KW-0418">Kinase</keyword>
<dbReference type="RefSeq" id="WP_109305707.1">
    <property type="nucleotide sequence ID" value="NZ_BJUF01000070.1"/>
</dbReference>
<keyword evidence="4 5" id="KW-0067">ATP-binding</keyword>
<evidence type="ECO:0000256" key="5">
    <source>
        <dbReference type="HAMAP-Rule" id="MF_00602"/>
    </source>
</evidence>
<dbReference type="PANTHER" id="PTHR11547:SF38">
    <property type="entry name" value="ARGININE KINASE 1-RELATED"/>
    <property type="match status" value="1"/>
</dbReference>